<dbReference type="KEGG" id="oxy:HCG48_24930"/>
<evidence type="ECO:0000256" key="3">
    <source>
        <dbReference type="ARBA" id="ARBA00023002"/>
    </source>
</evidence>
<dbReference type="RefSeq" id="WP_168571590.1">
    <property type="nucleotide sequence ID" value="NZ_CP051167.1"/>
</dbReference>
<dbReference type="AlphaFoldDB" id="A0A6H1U3M7"/>
<evidence type="ECO:0000256" key="5">
    <source>
        <dbReference type="PIRSR" id="PIRSR604294-1"/>
    </source>
</evidence>
<keyword evidence="6" id="KW-0223">Dioxygenase</keyword>
<evidence type="ECO:0000313" key="6">
    <source>
        <dbReference type="EMBL" id="QIZ73444.1"/>
    </source>
</evidence>
<protein>
    <submittedName>
        <fullName evidence="6">Lignostilbene-alpha,beta-dioxygenase</fullName>
    </submittedName>
</protein>
<dbReference type="EMBL" id="CP051167">
    <property type="protein sequence ID" value="QIZ73444.1"/>
    <property type="molecule type" value="Genomic_DNA"/>
</dbReference>
<keyword evidence="3" id="KW-0560">Oxidoreductase</keyword>
<feature type="binding site" evidence="5">
    <location>
        <position position="206"/>
    </location>
    <ligand>
        <name>Fe cation</name>
        <dbReference type="ChEBI" id="CHEBI:24875"/>
        <note>catalytic</note>
    </ligand>
</feature>
<dbReference type="PANTHER" id="PTHR10543">
    <property type="entry name" value="BETA-CAROTENE DIOXYGENASE"/>
    <property type="match status" value="1"/>
</dbReference>
<feature type="binding site" evidence="5">
    <location>
        <position position="627"/>
    </location>
    <ligand>
        <name>Fe cation</name>
        <dbReference type="ChEBI" id="CHEBI:24875"/>
        <note>catalytic</note>
    </ligand>
</feature>
<sequence length="677" mass="76798">MSQVPRDPCTSAPLPEGLMNLGAEEIDVRLDVIEGELPSDLYGHAFLITAAGSVAAKPQSPNAVFTSGGGNSLFNGDGLIYRFDFDRPGEVHLKTRLAKTPCYYADLASTPGNPDANLGFDNLGLARLSFPLGFRNEINTAFVPIKRSDEEHWRLAVTWDAGRPYEIDPATLEVATPIGRTDEWKAADLPLGMNNVPFQLALTGAHSFFDPKTDEFFAVNWSFSFFSLFAKIIAYDWTKHISIKWLKYAIARLVMAATRFIEWLLKPILHGKFEGFLYLLRWDGCEQDLKSWKVVLPNGRAVEIQQSLHQLGVTEDYVILMDTAFKIGLEQLLNYPFRRNLDLDSQLRNIIDTPQLKDTPIYIIRRQDLTGDRDTVTARKVKLKREAAHFLVDYENPEGKIILHTAHNCAWDPSEWVRDCDRTERAADNPHTFVGMPVGSTDVNWVGRYAIDGETGRIDEERSHCFYDRQYTWATALYAYNGVLPPNKLESVYWISWGCWPELLTEFMLDMYAGYDYREIPVEEVKQITGEGLQTNLCRLDTTSKEAFAIVDSYQFPPGYFANSPQFIPRKDSEGEADGGYLACVVVYNDEDSVKHGEVWLFDAADLNAGPRCKLAHPQVNLGISIHSTWLPEIAPRTALYSIPVRQDYRDLVAKCSPQVREFFEKAVYPHFERSRP</sequence>
<dbReference type="GO" id="GO:0016121">
    <property type="term" value="P:carotene catabolic process"/>
    <property type="evidence" value="ECO:0007669"/>
    <property type="project" value="TreeGrafter"/>
</dbReference>
<keyword evidence="7" id="KW-1185">Reference proteome</keyword>
<keyword evidence="2 5" id="KW-0479">Metal-binding</keyword>
<accession>A0A6H1U3M7</accession>
<feature type="binding site" evidence="5">
    <location>
        <position position="389"/>
    </location>
    <ligand>
        <name>Fe cation</name>
        <dbReference type="ChEBI" id="CHEBI:24875"/>
        <note>catalytic</note>
    </ligand>
</feature>
<keyword evidence="4 5" id="KW-0408">Iron</keyword>
<dbReference type="InterPro" id="IPR004294">
    <property type="entry name" value="Carotenoid_Oase"/>
</dbReference>
<organism evidence="6 7">
    <name type="scientific">Oxynema aestuarii AP17</name>
    <dbReference type="NCBI Taxonomy" id="2064643"/>
    <lineage>
        <taxon>Bacteria</taxon>
        <taxon>Bacillati</taxon>
        <taxon>Cyanobacteriota</taxon>
        <taxon>Cyanophyceae</taxon>
        <taxon>Oscillatoriophycideae</taxon>
        <taxon>Oscillatoriales</taxon>
        <taxon>Oscillatoriaceae</taxon>
        <taxon>Oxynema</taxon>
        <taxon>Oxynema aestuarii</taxon>
    </lineage>
</organism>
<evidence type="ECO:0000256" key="1">
    <source>
        <dbReference type="ARBA" id="ARBA00006787"/>
    </source>
</evidence>
<dbReference type="PANTHER" id="PTHR10543:SF89">
    <property type="entry name" value="CAROTENOID 9,10(9',10')-CLEAVAGE DIOXYGENASE 1"/>
    <property type="match status" value="1"/>
</dbReference>
<comment type="similarity">
    <text evidence="1">Belongs to the carotenoid oxygenase family.</text>
</comment>
<proteinExistence type="inferred from homology"/>
<evidence type="ECO:0000313" key="7">
    <source>
        <dbReference type="Proteomes" id="UP000500857"/>
    </source>
</evidence>
<name>A0A6H1U3M7_9CYAN</name>
<comment type="cofactor">
    <cofactor evidence="5">
        <name>Fe(2+)</name>
        <dbReference type="ChEBI" id="CHEBI:29033"/>
    </cofactor>
    <text evidence="5">Binds 1 Fe(2+) ion per subunit.</text>
</comment>
<feature type="binding site" evidence="5">
    <location>
        <position position="309"/>
    </location>
    <ligand>
        <name>Fe cation</name>
        <dbReference type="ChEBI" id="CHEBI:24875"/>
        <note>catalytic</note>
    </ligand>
</feature>
<gene>
    <name evidence="6" type="ORF">HCG48_24930</name>
</gene>
<dbReference type="Proteomes" id="UP000500857">
    <property type="component" value="Chromosome"/>
</dbReference>
<evidence type="ECO:0000256" key="2">
    <source>
        <dbReference type="ARBA" id="ARBA00022723"/>
    </source>
</evidence>
<dbReference type="Pfam" id="PF03055">
    <property type="entry name" value="RPE65"/>
    <property type="match status" value="1"/>
</dbReference>
<dbReference type="GO" id="GO:0010436">
    <property type="term" value="F:carotenoid dioxygenase activity"/>
    <property type="evidence" value="ECO:0007669"/>
    <property type="project" value="TreeGrafter"/>
</dbReference>
<evidence type="ECO:0000256" key="4">
    <source>
        <dbReference type="ARBA" id="ARBA00023004"/>
    </source>
</evidence>
<dbReference type="GO" id="GO:0046872">
    <property type="term" value="F:metal ion binding"/>
    <property type="evidence" value="ECO:0007669"/>
    <property type="project" value="UniProtKB-KW"/>
</dbReference>
<reference evidence="6 7" key="1">
    <citation type="submission" date="2020-04" db="EMBL/GenBank/DDBJ databases">
        <authorList>
            <person name="Basu S."/>
            <person name="Maruthanayagam V."/>
            <person name="Chakraborty S."/>
            <person name="Pramanik A."/>
            <person name="Mukherjee J."/>
            <person name="Brink B."/>
        </authorList>
    </citation>
    <scope>NUCLEOTIDE SEQUENCE [LARGE SCALE GENOMIC DNA]</scope>
    <source>
        <strain evidence="6 7">AP17</strain>
    </source>
</reference>